<dbReference type="InterPro" id="IPR000073">
    <property type="entry name" value="AB_hydrolase_1"/>
</dbReference>
<dbReference type="AlphaFoldDB" id="A0A444I3Q2"/>
<reference evidence="2 3" key="1">
    <citation type="submission" date="2019-01" db="EMBL/GenBank/DDBJ databases">
        <title>RHIZO-ID as a novel technology for direct rhizobia identification.</title>
        <authorList>
            <person name="De Meyer S.E."/>
        </authorList>
    </citation>
    <scope>NUCLEOTIDE SEQUENCE [LARGE SCALE GENOMIC DNA]</scope>
    <source>
        <strain evidence="2 3">WSM448</strain>
    </source>
</reference>
<dbReference type="EMBL" id="SBHX01000027">
    <property type="protein sequence ID" value="RWX32056.1"/>
    <property type="molecule type" value="Genomic_DNA"/>
</dbReference>
<keyword evidence="2" id="KW-0378">Hydrolase</keyword>
<accession>A0A444I3Q2</accession>
<dbReference type="Proteomes" id="UP000283817">
    <property type="component" value="Unassembled WGS sequence"/>
</dbReference>
<name>A0A444I3Q2_RHILE</name>
<dbReference type="Gene3D" id="3.40.50.1820">
    <property type="entry name" value="alpha/beta hydrolase"/>
    <property type="match status" value="1"/>
</dbReference>
<evidence type="ECO:0000313" key="3">
    <source>
        <dbReference type="Proteomes" id="UP000283817"/>
    </source>
</evidence>
<dbReference type="Pfam" id="PF00561">
    <property type="entry name" value="Abhydrolase_1"/>
    <property type="match status" value="1"/>
</dbReference>
<dbReference type="GO" id="GO:0016787">
    <property type="term" value="F:hydrolase activity"/>
    <property type="evidence" value="ECO:0007669"/>
    <property type="project" value="UniProtKB-KW"/>
</dbReference>
<gene>
    <name evidence="2" type="ORF">EHI47_11785</name>
</gene>
<feature type="domain" description="AB hydrolase-1" evidence="1">
    <location>
        <begin position="55"/>
        <end position="149"/>
    </location>
</feature>
<sequence length="263" mass="28369">MYSSDTLALLRASEKSSDLSASAIYPASFASSSFVRQDAAGEPYLLHTNGKPNKIVLFLHSWAGDLTQVKGFPDIYNIENSCIIAPNFGGYNNTAGALGSQDSTDRIARVVSEVRYKTGLTRVYLVGGSGGGMASLLLLGRYPDIVHRASIWVPIYDLASLYATTSNQNLKTDMITVLGSAPTGADDARYLARSPRSCLQNYNGRAIVFINVGTSDLEVPKINGENARDAMLAASPDADVRLIEWAMGHEFKPLDAIKQLVLE</sequence>
<comment type="caution">
    <text evidence="2">The sequence shown here is derived from an EMBL/GenBank/DDBJ whole genome shotgun (WGS) entry which is preliminary data.</text>
</comment>
<protein>
    <submittedName>
        <fullName evidence="2">Alpha/beta hydrolase</fullName>
    </submittedName>
</protein>
<dbReference type="InterPro" id="IPR029058">
    <property type="entry name" value="AB_hydrolase_fold"/>
</dbReference>
<organism evidence="2 3">
    <name type="scientific">Rhizobium leguminosarum</name>
    <dbReference type="NCBI Taxonomy" id="384"/>
    <lineage>
        <taxon>Bacteria</taxon>
        <taxon>Pseudomonadati</taxon>
        <taxon>Pseudomonadota</taxon>
        <taxon>Alphaproteobacteria</taxon>
        <taxon>Hyphomicrobiales</taxon>
        <taxon>Rhizobiaceae</taxon>
        <taxon>Rhizobium/Agrobacterium group</taxon>
        <taxon>Rhizobium</taxon>
    </lineage>
</organism>
<evidence type="ECO:0000313" key="2">
    <source>
        <dbReference type="EMBL" id="RWX32056.1"/>
    </source>
</evidence>
<dbReference type="SUPFAM" id="SSF53474">
    <property type="entry name" value="alpha/beta-Hydrolases"/>
    <property type="match status" value="1"/>
</dbReference>
<evidence type="ECO:0000259" key="1">
    <source>
        <dbReference type="Pfam" id="PF00561"/>
    </source>
</evidence>
<dbReference type="RefSeq" id="WP_128410518.1">
    <property type="nucleotide sequence ID" value="NZ_SBHX01000027.1"/>
</dbReference>
<proteinExistence type="predicted"/>